<feature type="transmembrane region" description="Helical" evidence="6">
    <location>
        <begin position="280"/>
        <end position="303"/>
    </location>
</feature>
<feature type="compositionally biased region" description="Low complexity" evidence="5">
    <location>
        <begin position="402"/>
        <end position="414"/>
    </location>
</feature>
<evidence type="ECO:0000256" key="5">
    <source>
        <dbReference type="SAM" id="MobiDB-lite"/>
    </source>
</evidence>
<dbReference type="PANTHER" id="PTHR23530:SF1">
    <property type="entry name" value="PERMEASE, MAJOR FACILITATOR SUPERFAMILY-RELATED"/>
    <property type="match status" value="1"/>
</dbReference>
<feature type="domain" description="Major facilitator superfamily (MFS) profile" evidence="7">
    <location>
        <begin position="1"/>
        <end position="391"/>
    </location>
</feature>
<name>A0ABS2AQ66_9ACTN</name>
<evidence type="ECO:0000256" key="3">
    <source>
        <dbReference type="ARBA" id="ARBA00022989"/>
    </source>
</evidence>
<dbReference type="Proteomes" id="UP000632138">
    <property type="component" value="Unassembled WGS sequence"/>
</dbReference>
<comment type="subcellular location">
    <subcellularLocation>
        <location evidence="1">Cell membrane</location>
        <topology evidence="1">Multi-pass membrane protein</topology>
    </subcellularLocation>
</comment>
<dbReference type="CDD" id="cd06174">
    <property type="entry name" value="MFS"/>
    <property type="match status" value="1"/>
</dbReference>
<feature type="region of interest" description="Disordered" evidence="5">
    <location>
        <begin position="393"/>
        <end position="425"/>
    </location>
</feature>
<keyword evidence="2 6" id="KW-0812">Transmembrane</keyword>
<gene>
    <name evidence="8" type="ORF">JIG36_41240</name>
</gene>
<organism evidence="8 9">
    <name type="scientific">Paractinoplanes ovalisporus</name>
    <dbReference type="NCBI Taxonomy" id="2810368"/>
    <lineage>
        <taxon>Bacteria</taxon>
        <taxon>Bacillati</taxon>
        <taxon>Actinomycetota</taxon>
        <taxon>Actinomycetes</taxon>
        <taxon>Micromonosporales</taxon>
        <taxon>Micromonosporaceae</taxon>
        <taxon>Paractinoplanes</taxon>
    </lineage>
</organism>
<evidence type="ECO:0000256" key="6">
    <source>
        <dbReference type="SAM" id="Phobius"/>
    </source>
</evidence>
<evidence type="ECO:0000256" key="2">
    <source>
        <dbReference type="ARBA" id="ARBA00022692"/>
    </source>
</evidence>
<accession>A0ABS2AQ66</accession>
<feature type="transmembrane region" description="Helical" evidence="6">
    <location>
        <begin position="365"/>
        <end position="387"/>
    </location>
</feature>
<evidence type="ECO:0000313" key="9">
    <source>
        <dbReference type="Proteomes" id="UP000632138"/>
    </source>
</evidence>
<dbReference type="Gene3D" id="1.20.1250.20">
    <property type="entry name" value="MFS general substrate transporter like domains"/>
    <property type="match status" value="1"/>
</dbReference>
<evidence type="ECO:0000259" key="7">
    <source>
        <dbReference type="PROSITE" id="PS50850"/>
    </source>
</evidence>
<evidence type="ECO:0000256" key="4">
    <source>
        <dbReference type="ARBA" id="ARBA00023136"/>
    </source>
</evidence>
<protein>
    <submittedName>
        <fullName evidence="8">MFS transporter</fullName>
    </submittedName>
</protein>
<dbReference type="PANTHER" id="PTHR23530">
    <property type="entry name" value="TRANSPORT PROTEIN-RELATED"/>
    <property type="match status" value="1"/>
</dbReference>
<dbReference type="InterPro" id="IPR036259">
    <property type="entry name" value="MFS_trans_sf"/>
</dbReference>
<dbReference type="InterPro" id="IPR011701">
    <property type="entry name" value="MFS"/>
</dbReference>
<keyword evidence="3 6" id="KW-1133">Transmembrane helix</keyword>
<comment type="caution">
    <text evidence="8">The sequence shown here is derived from an EMBL/GenBank/DDBJ whole genome shotgun (WGS) entry which is preliminary data.</text>
</comment>
<proteinExistence type="predicted"/>
<feature type="transmembrane region" description="Helical" evidence="6">
    <location>
        <begin position="245"/>
        <end position="268"/>
    </location>
</feature>
<evidence type="ECO:0000256" key="1">
    <source>
        <dbReference type="ARBA" id="ARBA00004651"/>
    </source>
</evidence>
<feature type="transmembrane region" description="Helical" evidence="6">
    <location>
        <begin position="156"/>
        <end position="176"/>
    </location>
</feature>
<dbReference type="InterPro" id="IPR020846">
    <property type="entry name" value="MFS_dom"/>
</dbReference>
<dbReference type="InterPro" id="IPR053160">
    <property type="entry name" value="MFS_DHA3_Transporter"/>
</dbReference>
<reference evidence="8 9" key="1">
    <citation type="submission" date="2021-01" db="EMBL/GenBank/DDBJ databases">
        <title>Actinoplanes sp. nov. LDG1-06 isolated from lichen.</title>
        <authorList>
            <person name="Saeng-In P."/>
            <person name="Phongsopitanun W."/>
            <person name="Kanchanasin P."/>
            <person name="Yuki M."/>
            <person name="Kudo T."/>
            <person name="Ohkuma M."/>
            <person name="Tanasupawat S."/>
        </authorList>
    </citation>
    <scope>NUCLEOTIDE SEQUENCE [LARGE SCALE GENOMIC DNA]</scope>
    <source>
        <strain evidence="8 9">LDG1-06</strain>
    </source>
</reference>
<dbReference type="Pfam" id="PF07690">
    <property type="entry name" value="MFS_1"/>
    <property type="match status" value="1"/>
</dbReference>
<dbReference type="RefSeq" id="WP_203382074.1">
    <property type="nucleotide sequence ID" value="NZ_JAENHP010000022.1"/>
</dbReference>
<evidence type="ECO:0000313" key="8">
    <source>
        <dbReference type="EMBL" id="MBM2621946.1"/>
    </source>
</evidence>
<feature type="compositionally biased region" description="Polar residues" evidence="5">
    <location>
        <begin position="415"/>
        <end position="425"/>
    </location>
</feature>
<sequence length="425" mass="43532">MSSYRLYLLISGLGSFASRTAFTLNLIYQATVVGLSPLQLVLVGTLMEAVCFVAQVPTGVIADRYSRRLSVIAGYLLMGAGLLVWGLLPTYAAILVANVIWAVGAVCVDGAEEAWAADEIEPRLVTRAFVRGGQVAQAGSLLGIVAAVALTAVAPALPIVVGAVLTLALGLLLMLLMTENNWRPSPATTGSMRRQVVEGAQAVRHSAVLAAIVGGALFAGMSSEGFDRLSQPFLLPFIGDLPTELVFGGLAVVAALGSIVVTGLAGRWIDVVRPERVGRVLAAVQALTAAGLIGLGFAGHWWAAVGLYLAVRLLRDTATPILNVWLVSATAPGSRATVFSIVSQADALGQVAGGPPAGFVAQRRAIGAGISVAGLFVLPAVALFALATKQSAADPATTKANGPAAAPGTEPEPAQTTVTATEKTR</sequence>
<feature type="transmembrane region" description="Helical" evidence="6">
    <location>
        <begin position="202"/>
        <end position="221"/>
    </location>
</feature>
<dbReference type="EMBL" id="JAENHP010000022">
    <property type="protein sequence ID" value="MBM2621946.1"/>
    <property type="molecule type" value="Genomic_DNA"/>
</dbReference>
<dbReference type="PROSITE" id="PS50850">
    <property type="entry name" value="MFS"/>
    <property type="match status" value="1"/>
</dbReference>
<feature type="transmembrane region" description="Helical" evidence="6">
    <location>
        <begin position="39"/>
        <end position="62"/>
    </location>
</feature>
<dbReference type="SUPFAM" id="SSF103473">
    <property type="entry name" value="MFS general substrate transporter"/>
    <property type="match status" value="1"/>
</dbReference>
<keyword evidence="4 6" id="KW-0472">Membrane</keyword>
<keyword evidence="9" id="KW-1185">Reference proteome</keyword>
<feature type="transmembrane region" description="Helical" evidence="6">
    <location>
        <begin position="69"/>
        <end position="88"/>
    </location>
</feature>